<sequence>MMDPFGNYLVQKLLDRCSEQQRLEVSERGELVTVALNTHGTRAVQKLIETLSSREQRAIAIEALRPGVVSLIKDLNGNHVVQRCLQRLGPEDSQFIYDAAVAQCVEVATHRHGCCVLQRCIDFATPAQKQALVQEIANHALVLSQDAFGNYVVQYVLELGHLETCTQVVSALRGSFSSLSLQKFSSNVVERCLKLGGMDAEREAIVRELIAPTSLSRLLQDGFGNYVIQSALSVTSGQIHNMLVEAIRPYLPTLRGTPHGKRIVQRINGKA</sequence>
<dbReference type="GO" id="GO:0003729">
    <property type="term" value="F:mRNA binding"/>
    <property type="evidence" value="ECO:0007669"/>
    <property type="project" value="TreeGrafter"/>
</dbReference>
<dbReference type="eggNOG" id="KOG2049">
    <property type="taxonomic scope" value="Eukaryota"/>
</dbReference>
<evidence type="ECO:0000313" key="6">
    <source>
        <dbReference type="Proteomes" id="UP000001058"/>
    </source>
</evidence>
<evidence type="ECO:0000256" key="1">
    <source>
        <dbReference type="ARBA" id="ARBA00022737"/>
    </source>
</evidence>
<feature type="repeat" description="Pumilio" evidence="3">
    <location>
        <begin position="63"/>
        <end position="98"/>
    </location>
</feature>
<dbReference type="PANTHER" id="PTHR12537:SF13">
    <property type="entry name" value="PUMILIO HOMOLOGY DOMAIN FAMILY MEMBER 4"/>
    <property type="match status" value="1"/>
</dbReference>
<dbReference type="KEGG" id="vcn:VOLCADRAFT_75929"/>
<dbReference type="InterPro" id="IPR016024">
    <property type="entry name" value="ARM-type_fold"/>
</dbReference>
<dbReference type="GO" id="GO:0005737">
    <property type="term" value="C:cytoplasm"/>
    <property type="evidence" value="ECO:0007669"/>
    <property type="project" value="TreeGrafter"/>
</dbReference>
<dbReference type="RefSeq" id="XP_002953634.1">
    <property type="nucleotide sequence ID" value="XM_002953588.1"/>
</dbReference>
<feature type="repeat" description="Pumilio" evidence="3">
    <location>
        <begin position="208"/>
        <end position="245"/>
    </location>
</feature>
<name>D8U4V9_VOLCA</name>
<keyword evidence="6" id="KW-1185">Reference proteome</keyword>
<organism evidence="6">
    <name type="scientific">Volvox carteri f. nagariensis</name>
    <dbReference type="NCBI Taxonomy" id="3068"/>
    <lineage>
        <taxon>Eukaryota</taxon>
        <taxon>Viridiplantae</taxon>
        <taxon>Chlorophyta</taxon>
        <taxon>core chlorophytes</taxon>
        <taxon>Chlorophyceae</taxon>
        <taxon>CS clade</taxon>
        <taxon>Chlamydomonadales</taxon>
        <taxon>Volvocaceae</taxon>
        <taxon>Volvox</taxon>
    </lineage>
</organism>
<feature type="repeat" description="Pumilio" evidence="3">
    <location>
        <begin position="171"/>
        <end position="207"/>
    </location>
</feature>
<feature type="repeat" description="Pumilio" evidence="3">
    <location>
        <begin position="1"/>
        <end position="27"/>
    </location>
</feature>
<dbReference type="CDD" id="cd07920">
    <property type="entry name" value="Pumilio"/>
    <property type="match status" value="1"/>
</dbReference>
<proteinExistence type="predicted"/>
<dbReference type="InterPro" id="IPR001313">
    <property type="entry name" value="Pumilio_RNA-bd_rpt"/>
</dbReference>
<dbReference type="OrthoDB" id="668540at2759"/>
<feature type="repeat" description="Pumilio" evidence="3">
    <location>
        <begin position="99"/>
        <end position="134"/>
    </location>
</feature>
<dbReference type="Pfam" id="PF00806">
    <property type="entry name" value="PUF"/>
    <property type="match status" value="7"/>
</dbReference>
<dbReference type="FunFam" id="1.25.10.10:FF:000237">
    <property type="entry name" value="Pumilio homolog 9"/>
    <property type="match status" value="1"/>
</dbReference>
<dbReference type="AlphaFoldDB" id="D8U4V9"/>
<gene>
    <name evidence="5" type="primary">puf3</name>
    <name evidence="5" type="ORF">VOLCADRAFT_75929</name>
</gene>
<evidence type="ECO:0000256" key="2">
    <source>
        <dbReference type="ARBA" id="ARBA00058490"/>
    </source>
</evidence>
<dbReference type="InterPro" id="IPR033712">
    <property type="entry name" value="Pumilio_RNA-bd"/>
</dbReference>
<dbReference type="EMBL" id="GL378358">
    <property type="protein sequence ID" value="EFJ45258.1"/>
    <property type="molecule type" value="Genomic_DNA"/>
</dbReference>
<evidence type="ECO:0000259" key="4">
    <source>
        <dbReference type="PROSITE" id="PS50303"/>
    </source>
</evidence>
<dbReference type="PROSITE" id="PS50303">
    <property type="entry name" value="PUM_HD"/>
    <property type="match status" value="1"/>
</dbReference>
<protein>
    <submittedName>
        <fullName evidence="5">Pumilio family protein</fullName>
    </submittedName>
</protein>
<dbReference type="InterPro" id="IPR011989">
    <property type="entry name" value="ARM-like"/>
</dbReference>
<dbReference type="STRING" id="3068.D8U4V9"/>
<keyword evidence="1" id="KW-0677">Repeat</keyword>
<dbReference type="GeneID" id="9616198"/>
<accession>D8U4V9</accession>
<evidence type="ECO:0000256" key="3">
    <source>
        <dbReference type="PROSITE-ProRule" id="PRU00317"/>
    </source>
</evidence>
<comment type="function">
    <text evidence="2">Sequence-specific RNA-binding protein that regulates translation and mRNA stability by binding the 3'-UTR of target mRNAs.</text>
</comment>
<dbReference type="PROSITE" id="PS50302">
    <property type="entry name" value="PUM"/>
    <property type="match status" value="6"/>
</dbReference>
<dbReference type="SUPFAM" id="SSF48371">
    <property type="entry name" value="ARM repeat"/>
    <property type="match status" value="1"/>
</dbReference>
<dbReference type="PANTHER" id="PTHR12537">
    <property type="entry name" value="RNA BINDING PROTEIN PUMILIO-RELATED"/>
    <property type="match status" value="1"/>
</dbReference>
<dbReference type="InterPro" id="IPR033133">
    <property type="entry name" value="PUM-HD"/>
</dbReference>
<dbReference type="Gene3D" id="1.25.10.10">
    <property type="entry name" value="Leucine-rich Repeat Variant"/>
    <property type="match status" value="1"/>
</dbReference>
<dbReference type="InParanoid" id="D8U4V9"/>
<reference evidence="5 6" key="1">
    <citation type="journal article" date="2010" name="Science">
        <title>Genomic analysis of organismal complexity in the multicellular green alga Volvox carteri.</title>
        <authorList>
            <person name="Prochnik S.E."/>
            <person name="Umen J."/>
            <person name="Nedelcu A.M."/>
            <person name="Hallmann A."/>
            <person name="Miller S.M."/>
            <person name="Nishii I."/>
            <person name="Ferris P."/>
            <person name="Kuo A."/>
            <person name="Mitros T."/>
            <person name="Fritz-Laylin L.K."/>
            <person name="Hellsten U."/>
            <person name="Chapman J."/>
            <person name="Simakov O."/>
            <person name="Rensing S.A."/>
            <person name="Terry A."/>
            <person name="Pangilinan J."/>
            <person name="Kapitonov V."/>
            <person name="Jurka J."/>
            <person name="Salamov A."/>
            <person name="Shapiro H."/>
            <person name="Schmutz J."/>
            <person name="Grimwood J."/>
            <person name="Lindquist E."/>
            <person name="Lucas S."/>
            <person name="Grigoriev I.V."/>
            <person name="Schmitt R."/>
            <person name="Kirk D."/>
            <person name="Rokhsar D.S."/>
        </authorList>
    </citation>
    <scope>NUCLEOTIDE SEQUENCE [LARGE SCALE GENOMIC DNA]</scope>
    <source>
        <strain evidence="6">f. Nagariensis / Eve</strain>
    </source>
</reference>
<dbReference type="GO" id="GO:0010608">
    <property type="term" value="P:post-transcriptional regulation of gene expression"/>
    <property type="evidence" value="ECO:0007669"/>
    <property type="project" value="TreeGrafter"/>
</dbReference>
<dbReference type="SMART" id="SM00025">
    <property type="entry name" value="Pumilio"/>
    <property type="match status" value="7"/>
</dbReference>
<evidence type="ECO:0000313" key="5">
    <source>
        <dbReference type="EMBL" id="EFJ45258.1"/>
    </source>
</evidence>
<feature type="repeat" description="Pumilio" evidence="3">
    <location>
        <begin position="135"/>
        <end position="170"/>
    </location>
</feature>
<dbReference type="Proteomes" id="UP000001058">
    <property type="component" value="Unassembled WGS sequence"/>
</dbReference>
<feature type="domain" description="PUM-HD" evidence="4">
    <location>
        <begin position="1"/>
        <end position="271"/>
    </location>
</feature>